<dbReference type="InterPro" id="IPR007307">
    <property type="entry name" value="Ltv1"/>
</dbReference>
<feature type="compositionally biased region" description="Basic and acidic residues" evidence="2">
    <location>
        <begin position="546"/>
        <end position="560"/>
    </location>
</feature>
<evidence type="ECO:0000313" key="4">
    <source>
        <dbReference type="EMBL" id="CEL67664.1"/>
    </source>
</evidence>
<dbReference type="GO" id="GO:0005634">
    <property type="term" value="C:nucleus"/>
    <property type="evidence" value="ECO:0007669"/>
    <property type="project" value="TreeGrafter"/>
</dbReference>
<gene>
    <name evidence="4" type="ORF">BN1204_034560</name>
    <name evidence="3" type="ORF">NCLIV_034560</name>
</gene>
<reference evidence="5" key="3">
    <citation type="journal article" date="2012" name="PLoS Pathog.">
        <title>Comparative genomics of the apicomplexan parasites Toxoplasma gondii and Neospora caninum: Coccidia differing in host range and transmission strategy.</title>
        <authorList>
            <person name="Reid A.J."/>
            <person name="Vermont S.J."/>
            <person name="Cotton J.A."/>
            <person name="Harris D."/>
            <person name="Hill-Cawthorne G.A."/>
            <person name="Konen-Waisman S."/>
            <person name="Latham S.M."/>
            <person name="Mourier T."/>
            <person name="Norton R."/>
            <person name="Quail M.A."/>
            <person name="Sanders M."/>
            <person name="Shanmugam D."/>
            <person name="Sohal A."/>
            <person name="Wasmuth J.D."/>
            <person name="Brunk B."/>
            <person name="Grigg M.E."/>
            <person name="Howard J.C."/>
            <person name="Parkinson J."/>
            <person name="Roos D.S."/>
            <person name="Trees A.J."/>
            <person name="Berriman M."/>
            <person name="Pain A."/>
            <person name="Wastling J.M."/>
        </authorList>
    </citation>
    <scope>NUCLEOTIDE SEQUENCE [LARGE SCALE GENOMIC DNA]</scope>
    <source>
        <strain evidence="5">Liverpool</strain>
    </source>
</reference>
<feature type="region of interest" description="Disordered" evidence="2">
    <location>
        <begin position="309"/>
        <end position="342"/>
    </location>
</feature>
<reference evidence="3" key="1">
    <citation type="submission" date="2011-02" db="EMBL/GenBank/DDBJ databases">
        <authorList>
            <person name="Aslett M."/>
        </authorList>
    </citation>
    <scope>NUCLEOTIDE SEQUENCE</scope>
    <source>
        <strain evidence="3">Liverpool</strain>
    </source>
</reference>
<feature type="compositionally biased region" description="Basic and acidic residues" evidence="2">
    <location>
        <begin position="456"/>
        <end position="478"/>
    </location>
</feature>
<dbReference type="GO" id="GO:0030688">
    <property type="term" value="C:preribosome, small subunit precursor"/>
    <property type="evidence" value="ECO:0007669"/>
    <property type="project" value="TreeGrafter"/>
</dbReference>
<dbReference type="GeneID" id="13443085"/>
<evidence type="ECO:0000256" key="2">
    <source>
        <dbReference type="SAM" id="MobiDB-lite"/>
    </source>
</evidence>
<dbReference type="Proteomes" id="UP000007494">
    <property type="component" value="Chromosome VIII"/>
</dbReference>
<protein>
    <recommendedName>
        <fullName evidence="6">Protein LTV1 homolog</fullName>
    </recommendedName>
</protein>
<reference evidence="4" key="4">
    <citation type="journal article" date="2015" name="PLoS ONE">
        <title>Comprehensive Evaluation of Toxoplasma gondii VEG and Neospora caninum LIV Genomes with Tachyzoite Stage Transcriptome and Proteome Defines Novel Transcript Features.</title>
        <authorList>
            <person name="Ramaprasad A."/>
            <person name="Mourier T."/>
            <person name="Naeem R."/>
            <person name="Malas T.B."/>
            <person name="Moussa E."/>
            <person name="Panigrahi A."/>
            <person name="Vermont S.J."/>
            <person name="Otto T.D."/>
            <person name="Wastling J."/>
            <person name="Pain A."/>
        </authorList>
    </citation>
    <scope>NUCLEOTIDE SEQUENCE</scope>
    <source>
        <strain evidence="4">Liverpool</strain>
    </source>
</reference>
<dbReference type="VEuPathDB" id="ToxoDB:NCLIV_034560"/>
<feature type="compositionally biased region" description="Acidic residues" evidence="2">
    <location>
        <begin position="416"/>
        <end position="446"/>
    </location>
</feature>
<evidence type="ECO:0000313" key="3">
    <source>
        <dbReference type="EMBL" id="CBZ53674.1"/>
    </source>
</evidence>
<organism evidence="3 5">
    <name type="scientific">Neospora caninum (strain Liverpool)</name>
    <dbReference type="NCBI Taxonomy" id="572307"/>
    <lineage>
        <taxon>Eukaryota</taxon>
        <taxon>Sar</taxon>
        <taxon>Alveolata</taxon>
        <taxon>Apicomplexa</taxon>
        <taxon>Conoidasida</taxon>
        <taxon>Coccidia</taxon>
        <taxon>Eucoccidiorida</taxon>
        <taxon>Eimeriorina</taxon>
        <taxon>Sarcocystidae</taxon>
        <taxon>Neospora</taxon>
    </lineage>
</organism>
<dbReference type="GO" id="GO:0000056">
    <property type="term" value="P:ribosomal small subunit export from nucleus"/>
    <property type="evidence" value="ECO:0007669"/>
    <property type="project" value="TreeGrafter"/>
</dbReference>
<evidence type="ECO:0008006" key="6">
    <source>
        <dbReference type="Google" id="ProtNLM"/>
    </source>
</evidence>
<feature type="region of interest" description="Disordered" evidence="2">
    <location>
        <begin position="401"/>
        <end position="481"/>
    </location>
</feature>
<feature type="compositionally biased region" description="Basic and acidic residues" evidence="2">
    <location>
        <begin position="1"/>
        <end position="12"/>
    </location>
</feature>
<name>F0VIW3_NEOCL</name>
<dbReference type="OrthoDB" id="5852896at2759"/>
<dbReference type="GO" id="GO:0042274">
    <property type="term" value="P:ribosomal small subunit biogenesis"/>
    <property type="evidence" value="ECO:0007669"/>
    <property type="project" value="InterPro"/>
</dbReference>
<dbReference type="EMBL" id="LN714483">
    <property type="protein sequence ID" value="CEL67664.1"/>
    <property type="molecule type" value="Genomic_DNA"/>
</dbReference>
<evidence type="ECO:0000256" key="1">
    <source>
        <dbReference type="ARBA" id="ARBA00009078"/>
    </source>
</evidence>
<dbReference type="InParanoid" id="F0VIW3"/>
<proteinExistence type="inferred from homology"/>
<comment type="similarity">
    <text evidence="1">Belongs to the LTV1 family.</text>
</comment>
<feature type="region of interest" description="Disordered" evidence="2">
    <location>
        <begin position="530"/>
        <end position="575"/>
    </location>
</feature>
<dbReference type="PANTHER" id="PTHR21531:SF0">
    <property type="entry name" value="PROTEIN LTV1 HOMOLOG"/>
    <property type="match status" value="1"/>
</dbReference>
<dbReference type="PANTHER" id="PTHR21531">
    <property type="entry name" value="LOW-TEMPERATURE VIABILITY PROTEIN LTV1-RELATED"/>
    <property type="match status" value="1"/>
</dbReference>
<feature type="region of interest" description="Disordered" evidence="2">
    <location>
        <begin position="1"/>
        <end position="72"/>
    </location>
</feature>
<feature type="compositionally biased region" description="Basic and acidic residues" evidence="2">
    <location>
        <begin position="22"/>
        <end position="39"/>
    </location>
</feature>
<feature type="compositionally biased region" description="Basic and acidic residues" evidence="2">
    <location>
        <begin position="406"/>
        <end position="415"/>
    </location>
</feature>
<dbReference type="OMA" id="ERRWDCE"/>
<accession>F0VIW3</accession>
<dbReference type="AlphaFoldDB" id="F0VIW3"/>
<dbReference type="GO" id="GO:0005829">
    <property type="term" value="C:cytosol"/>
    <property type="evidence" value="ECO:0007669"/>
    <property type="project" value="TreeGrafter"/>
</dbReference>
<feature type="region of interest" description="Disordered" evidence="2">
    <location>
        <begin position="621"/>
        <end position="644"/>
    </location>
</feature>
<dbReference type="RefSeq" id="XP_003883706.1">
    <property type="nucleotide sequence ID" value="XM_003883657.1"/>
</dbReference>
<dbReference type="eggNOG" id="ENOG502S6UB">
    <property type="taxonomic scope" value="Eukaryota"/>
</dbReference>
<feature type="compositionally biased region" description="Basic and acidic residues" evidence="2">
    <location>
        <begin position="629"/>
        <end position="639"/>
    </location>
</feature>
<reference evidence="3" key="2">
    <citation type="submission" date="2011-03" db="EMBL/GenBank/DDBJ databases">
        <title>Comparative genomics and transcriptomics of Neospora caninum and Toxoplasma gondii.</title>
        <authorList>
            <person name="Reid A.J."/>
            <person name="Sohal A."/>
            <person name="Harris D."/>
            <person name="Quail M."/>
            <person name="Sanders M."/>
            <person name="Berriman M."/>
            <person name="Wastling J.M."/>
            <person name="Pain A."/>
        </authorList>
    </citation>
    <scope>NUCLEOTIDE SEQUENCE</scope>
    <source>
        <strain evidence="3">Liverpool</strain>
    </source>
</reference>
<dbReference type="EMBL" id="FR823390">
    <property type="protein sequence ID" value="CBZ53674.1"/>
    <property type="molecule type" value="Genomic_DNA"/>
</dbReference>
<keyword evidence="5" id="KW-1185">Reference proteome</keyword>
<evidence type="ECO:0000313" key="5">
    <source>
        <dbReference type="Proteomes" id="UP000007494"/>
    </source>
</evidence>
<sequence length="658" mass="74347">MEAGQHPEHGEGDASSSRRPGGGKEGKCRGQEQADKMRGEGPGAEAGSSKFGDSVKPAKKPARKKKFDKNSAGAVTFRLVPTSFADPEAQQSTSSQKMALQRVIPPNALKKNRFREALPNDLLRVLSPEDFGIHANLNEDDRKVLCDQIYGGDEALSQAAQEALAAKSKQQEERLKACEETQPTLEDLDGDCYFPKDGYDYSQHLVSLGGGILIDHVETTAEKHRNARREKEGAPSRSRDERLVLEALENAEEYEELLDDFVATAKESHPAGGDQDEADEEVLLWGEENLKSAQLFAIRERLAALRLQDADGSEDEEELQGFGEHTSEAVMPASTAEQKRQDEKFDKIFEEYNDEFIGEVEAEEVGDGAEEFYMSELDDAMDEFLHDQARRRKICIESASRKYRAKHPEEKKRDDSSEEEGDEEEEDEDEQEEEEEEEEEEDEEVLELFKPLDAAEISRIKELAARQQEEDDAKSREGEECDFFTVTDLEQRAQERRWDCETVLTTKSVSSFAPTRIALPPPHILKQQLRRLREAKEGAETPPASRRRDLEAPKAQEKSRSSALSPVREEDGKRETADFVALAGEAWEDACIVTLRPRGETTEERKERKKAVKEAQRMARVVKKQNKQLRKDEEKKLADRNATSNAYDVREGIRCVRL</sequence>
<feature type="compositionally biased region" description="Basic residues" evidence="2">
    <location>
        <begin position="57"/>
        <end position="67"/>
    </location>
</feature>